<evidence type="ECO:0000313" key="6">
    <source>
        <dbReference type="Proteomes" id="UP001212841"/>
    </source>
</evidence>
<dbReference type="GO" id="GO:0008757">
    <property type="term" value="F:S-adenosylmethionine-dependent methyltransferase activity"/>
    <property type="evidence" value="ECO:0007669"/>
    <property type="project" value="InterPro"/>
</dbReference>
<dbReference type="AlphaFoldDB" id="A0AAD5SFI9"/>
<evidence type="ECO:0000256" key="2">
    <source>
        <dbReference type="ARBA" id="ARBA00022603"/>
    </source>
</evidence>
<dbReference type="EMBL" id="JADGJD010000253">
    <property type="protein sequence ID" value="KAJ3052927.1"/>
    <property type="molecule type" value="Genomic_DNA"/>
</dbReference>
<accession>A0AAD5SFI9</accession>
<dbReference type="InterPro" id="IPR013216">
    <property type="entry name" value="Methyltransf_11"/>
</dbReference>
<protein>
    <recommendedName>
        <fullName evidence="4">Methyltransferase type 11 domain-containing protein</fullName>
    </recommendedName>
</protein>
<dbReference type="GO" id="GO:0032259">
    <property type="term" value="P:methylation"/>
    <property type="evidence" value="ECO:0007669"/>
    <property type="project" value="UniProtKB-KW"/>
</dbReference>
<dbReference type="Pfam" id="PF08241">
    <property type="entry name" value="Methyltransf_11"/>
    <property type="match status" value="1"/>
</dbReference>
<keyword evidence="2" id="KW-0489">Methyltransferase</keyword>
<evidence type="ECO:0000256" key="3">
    <source>
        <dbReference type="ARBA" id="ARBA00022679"/>
    </source>
</evidence>
<dbReference type="SUPFAM" id="SSF53335">
    <property type="entry name" value="S-adenosyl-L-methionine-dependent methyltransferases"/>
    <property type="match status" value="1"/>
</dbReference>
<comment type="caution">
    <text evidence="5">The sequence shown here is derived from an EMBL/GenBank/DDBJ whole genome shotgun (WGS) entry which is preliminary data.</text>
</comment>
<gene>
    <name evidence="5" type="ORF">HK097_005398</name>
</gene>
<keyword evidence="3" id="KW-0808">Transferase</keyword>
<evidence type="ECO:0000256" key="1">
    <source>
        <dbReference type="ARBA" id="ARBA00008361"/>
    </source>
</evidence>
<comment type="similarity">
    <text evidence="1">Belongs to the methyltransferase superfamily.</text>
</comment>
<dbReference type="Proteomes" id="UP001212841">
    <property type="component" value="Unassembled WGS sequence"/>
</dbReference>
<organism evidence="5 6">
    <name type="scientific">Rhizophlyctis rosea</name>
    <dbReference type="NCBI Taxonomy" id="64517"/>
    <lineage>
        <taxon>Eukaryota</taxon>
        <taxon>Fungi</taxon>
        <taxon>Fungi incertae sedis</taxon>
        <taxon>Chytridiomycota</taxon>
        <taxon>Chytridiomycota incertae sedis</taxon>
        <taxon>Chytridiomycetes</taxon>
        <taxon>Rhizophlyctidales</taxon>
        <taxon>Rhizophlyctidaceae</taxon>
        <taxon>Rhizophlyctis</taxon>
    </lineage>
</organism>
<dbReference type="PANTHER" id="PTHR12176:SF79">
    <property type="entry name" value="METHYLTRANSFERASE TYPE 11 DOMAIN-CONTAINING PROTEIN"/>
    <property type="match status" value="1"/>
</dbReference>
<evidence type="ECO:0000313" key="5">
    <source>
        <dbReference type="EMBL" id="KAJ3052927.1"/>
    </source>
</evidence>
<dbReference type="InterPro" id="IPR029063">
    <property type="entry name" value="SAM-dependent_MTases_sf"/>
</dbReference>
<dbReference type="Gene3D" id="3.40.50.150">
    <property type="entry name" value="Vaccinia Virus protein VP39"/>
    <property type="match status" value="1"/>
</dbReference>
<dbReference type="PANTHER" id="PTHR12176">
    <property type="entry name" value="SAM-DEPENDENT METHYLTRANSFERASE SUPERFAMILY PROTEIN"/>
    <property type="match status" value="1"/>
</dbReference>
<reference evidence="5" key="1">
    <citation type="submission" date="2020-05" db="EMBL/GenBank/DDBJ databases">
        <title>Phylogenomic resolution of chytrid fungi.</title>
        <authorList>
            <person name="Stajich J.E."/>
            <person name="Amses K."/>
            <person name="Simmons R."/>
            <person name="Seto K."/>
            <person name="Myers J."/>
            <person name="Bonds A."/>
            <person name="Quandt C.A."/>
            <person name="Barry K."/>
            <person name="Liu P."/>
            <person name="Grigoriev I."/>
            <person name="Longcore J.E."/>
            <person name="James T.Y."/>
        </authorList>
    </citation>
    <scope>NUCLEOTIDE SEQUENCE</scope>
    <source>
        <strain evidence="5">JEL0318</strain>
    </source>
</reference>
<sequence>MNILTGALPAECKQGGVVRNIGCGNSEVGKKMIESRLASVVLSVDIAEGAVQALSSKQDSTTPPPKPPSPGIEEFLVLDATNLPLRTTSSIDWIFDKGTLDGLMYQSDAMDVLRRIWDEAKRGLAPHGVFVLVSLWKPEGRLSLIEDTLGGRVVDRCFEIEGLVGQGMRMEGGLSGVDRCYVYVCSPVSDSK</sequence>
<evidence type="ECO:0000259" key="4">
    <source>
        <dbReference type="Pfam" id="PF08241"/>
    </source>
</evidence>
<proteinExistence type="inferred from homology"/>
<keyword evidence="6" id="KW-1185">Reference proteome</keyword>
<dbReference type="InterPro" id="IPR051419">
    <property type="entry name" value="Lys/N-term_MeTrsfase_sf"/>
</dbReference>
<name>A0AAD5SFI9_9FUNG</name>
<feature type="domain" description="Methyltransferase type 11" evidence="4">
    <location>
        <begin position="21"/>
        <end position="132"/>
    </location>
</feature>